<evidence type="ECO:0000313" key="2">
    <source>
        <dbReference type="Proteomes" id="UP000265520"/>
    </source>
</evidence>
<reference evidence="1 2" key="1">
    <citation type="journal article" date="2018" name="Front. Plant Sci.">
        <title>Red Clover (Trifolium pratense) and Zigzag Clover (T. medium) - A Picture of Genomic Similarities and Differences.</title>
        <authorList>
            <person name="Dluhosova J."/>
            <person name="Istvanek J."/>
            <person name="Nedelnik J."/>
            <person name="Repkova J."/>
        </authorList>
    </citation>
    <scope>NUCLEOTIDE SEQUENCE [LARGE SCALE GENOMIC DNA]</scope>
    <source>
        <strain evidence="2">cv. 10/8</strain>
        <tissue evidence="1">Leaf</tissue>
    </source>
</reference>
<proteinExistence type="predicted"/>
<protein>
    <submittedName>
        <fullName evidence="1">Uncharacterized protein</fullName>
    </submittedName>
</protein>
<dbReference type="Proteomes" id="UP000265520">
    <property type="component" value="Unassembled WGS sequence"/>
</dbReference>
<accession>A0A392UCK8</accession>
<sequence>MVFRRIGHETPRRKDSFRRFQTLFR</sequence>
<dbReference type="AlphaFoldDB" id="A0A392UCK8"/>
<name>A0A392UCK8_9FABA</name>
<organism evidence="1 2">
    <name type="scientific">Trifolium medium</name>
    <dbReference type="NCBI Taxonomy" id="97028"/>
    <lineage>
        <taxon>Eukaryota</taxon>
        <taxon>Viridiplantae</taxon>
        <taxon>Streptophyta</taxon>
        <taxon>Embryophyta</taxon>
        <taxon>Tracheophyta</taxon>
        <taxon>Spermatophyta</taxon>
        <taxon>Magnoliopsida</taxon>
        <taxon>eudicotyledons</taxon>
        <taxon>Gunneridae</taxon>
        <taxon>Pentapetalae</taxon>
        <taxon>rosids</taxon>
        <taxon>fabids</taxon>
        <taxon>Fabales</taxon>
        <taxon>Fabaceae</taxon>
        <taxon>Papilionoideae</taxon>
        <taxon>50 kb inversion clade</taxon>
        <taxon>NPAAA clade</taxon>
        <taxon>Hologalegina</taxon>
        <taxon>IRL clade</taxon>
        <taxon>Trifolieae</taxon>
        <taxon>Trifolium</taxon>
    </lineage>
</organism>
<feature type="non-terminal residue" evidence="1">
    <location>
        <position position="25"/>
    </location>
</feature>
<comment type="caution">
    <text evidence="1">The sequence shown here is derived from an EMBL/GenBank/DDBJ whole genome shotgun (WGS) entry which is preliminary data.</text>
</comment>
<keyword evidence="2" id="KW-1185">Reference proteome</keyword>
<dbReference type="EMBL" id="LXQA010769777">
    <property type="protein sequence ID" value="MCI70156.1"/>
    <property type="molecule type" value="Genomic_DNA"/>
</dbReference>
<evidence type="ECO:0000313" key="1">
    <source>
        <dbReference type="EMBL" id="MCI70156.1"/>
    </source>
</evidence>